<accession>A0A511DWC7</accession>
<keyword evidence="2" id="KW-1185">Reference proteome</keyword>
<evidence type="ECO:0000313" key="1">
    <source>
        <dbReference type="EMBL" id="GEL27428.1"/>
    </source>
</evidence>
<gene>
    <name evidence="1" type="ORF">LKE01_02480</name>
</gene>
<dbReference type="EMBL" id="BJVK01000002">
    <property type="protein sequence ID" value="GEL27428.1"/>
    <property type="molecule type" value="Genomic_DNA"/>
</dbReference>
<name>A0A511DWC7_LENKE</name>
<evidence type="ECO:0000313" key="2">
    <source>
        <dbReference type="Proteomes" id="UP000321893"/>
    </source>
</evidence>
<dbReference type="AlphaFoldDB" id="A0A511DWC7"/>
<proteinExistence type="predicted"/>
<comment type="caution">
    <text evidence="1">The sequence shown here is derived from an EMBL/GenBank/DDBJ whole genome shotgun (WGS) entry which is preliminary data.</text>
</comment>
<protein>
    <submittedName>
        <fullName evidence="1">Uncharacterized protein</fullName>
    </submittedName>
</protein>
<reference evidence="1" key="1">
    <citation type="submission" date="2019-07" db="EMBL/GenBank/DDBJ databases">
        <title>Whole genome shotgun sequence of Lactobacillus kefiri NBRC 15888.</title>
        <authorList>
            <person name="Hosoyama A."/>
            <person name="Uohara A."/>
            <person name="Ohji S."/>
            <person name="Ichikawa N."/>
        </authorList>
    </citation>
    <scope>NUCLEOTIDE SEQUENCE [LARGE SCALE GENOMIC DNA]</scope>
    <source>
        <strain evidence="1">NBRC 15888</strain>
    </source>
</reference>
<dbReference type="Proteomes" id="UP000321893">
    <property type="component" value="Unassembled WGS sequence"/>
</dbReference>
<sequence length="51" mass="5474">MAEISRLPHALLNDMGLQKQTETKVDAFVPACLFGYFSVVESVGSGYPGAQ</sequence>
<organism evidence="1 2">
    <name type="scientific">Lentilactobacillus kefiri</name>
    <name type="common">Lactobacillus kefiri</name>
    <dbReference type="NCBI Taxonomy" id="33962"/>
    <lineage>
        <taxon>Bacteria</taxon>
        <taxon>Bacillati</taxon>
        <taxon>Bacillota</taxon>
        <taxon>Bacilli</taxon>
        <taxon>Lactobacillales</taxon>
        <taxon>Lactobacillaceae</taxon>
        <taxon>Lentilactobacillus</taxon>
    </lineage>
</organism>